<evidence type="ECO:0000256" key="1">
    <source>
        <dbReference type="SAM" id="MobiDB-lite"/>
    </source>
</evidence>
<dbReference type="AlphaFoldDB" id="A0A1R3KFE7"/>
<name>A0A1R3KFE7_9ROSI</name>
<accession>A0A1R3KFE7</accession>
<gene>
    <name evidence="2" type="ORF">COLO4_08546</name>
</gene>
<feature type="compositionally biased region" description="Polar residues" evidence="1">
    <location>
        <begin position="58"/>
        <end position="68"/>
    </location>
</feature>
<evidence type="ECO:0000313" key="2">
    <source>
        <dbReference type="EMBL" id="OMP05800.1"/>
    </source>
</evidence>
<sequence>MVAVCRRLTAIDDDNGGYHGWENETSPPAQVTEGMPTMTNMIAPSKPPTPASPTKTALGTQETQSMENETAPPAQGTEGMVSFLHLFPLCVFYQKMGVNSTAVVFFFFFLHQPTMTSMMAPSRPPTPASPTEIARGTQETQLMVSFLHLLHLCFTRERV</sequence>
<dbReference type="EMBL" id="AWUE01013848">
    <property type="protein sequence ID" value="OMP05800.1"/>
    <property type="molecule type" value="Genomic_DNA"/>
</dbReference>
<keyword evidence="3" id="KW-1185">Reference proteome</keyword>
<protein>
    <submittedName>
        <fullName evidence="2">Uncharacterized protein</fullName>
    </submittedName>
</protein>
<comment type="caution">
    <text evidence="2">The sequence shown here is derived from an EMBL/GenBank/DDBJ whole genome shotgun (WGS) entry which is preliminary data.</text>
</comment>
<proteinExistence type="predicted"/>
<reference evidence="3" key="1">
    <citation type="submission" date="2013-09" db="EMBL/GenBank/DDBJ databases">
        <title>Corchorus olitorius genome sequencing.</title>
        <authorList>
            <person name="Alam M."/>
            <person name="Haque M.S."/>
            <person name="Islam M.S."/>
            <person name="Emdad E.M."/>
            <person name="Islam M.M."/>
            <person name="Ahmed B."/>
            <person name="Halim A."/>
            <person name="Hossen Q.M.M."/>
            <person name="Hossain M.Z."/>
            <person name="Ahmed R."/>
            <person name="Khan M.M."/>
            <person name="Islam R."/>
            <person name="Rashid M.M."/>
            <person name="Khan S.A."/>
            <person name="Rahman M.S."/>
            <person name="Alam M."/>
            <person name="Yahiya A.S."/>
            <person name="Khan M.S."/>
            <person name="Azam M.S."/>
            <person name="Haque T."/>
            <person name="Lashkar M.Z.H."/>
            <person name="Akhand A.I."/>
            <person name="Morshed G."/>
            <person name="Roy S."/>
            <person name="Uddin K.S."/>
            <person name="Rabeya T."/>
            <person name="Hossain A.S."/>
            <person name="Chowdhury A."/>
            <person name="Snigdha A.R."/>
            <person name="Mortoza M.S."/>
            <person name="Matin S.A."/>
            <person name="Hoque S.M.E."/>
            <person name="Islam M.K."/>
            <person name="Roy D.K."/>
            <person name="Haider R."/>
            <person name="Moosa M.M."/>
            <person name="Elias S.M."/>
            <person name="Hasan A.M."/>
            <person name="Jahan S."/>
            <person name="Shafiuddin M."/>
            <person name="Mahmood N."/>
            <person name="Shommy N.S."/>
        </authorList>
    </citation>
    <scope>NUCLEOTIDE SEQUENCE [LARGE SCALE GENOMIC DNA]</scope>
    <source>
        <strain evidence="3">cv. O-4</strain>
    </source>
</reference>
<evidence type="ECO:0000313" key="3">
    <source>
        <dbReference type="Proteomes" id="UP000187203"/>
    </source>
</evidence>
<dbReference type="Proteomes" id="UP000187203">
    <property type="component" value="Unassembled WGS sequence"/>
</dbReference>
<feature type="region of interest" description="Disordered" evidence="1">
    <location>
        <begin position="45"/>
        <end position="74"/>
    </location>
</feature>
<organism evidence="2 3">
    <name type="scientific">Corchorus olitorius</name>
    <dbReference type="NCBI Taxonomy" id="93759"/>
    <lineage>
        <taxon>Eukaryota</taxon>
        <taxon>Viridiplantae</taxon>
        <taxon>Streptophyta</taxon>
        <taxon>Embryophyta</taxon>
        <taxon>Tracheophyta</taxon>
        <taxon>Spermatophyta</taxon>
        <taxon>Magnoliopsida</taxon>
        <taxon>eudicotyledons</taxon>
        <taxon>Gunneridae</taxon>
        <taxon>Pentapetalae</taxon>
        <taxon>rosids</taxon>
        <taxon>malvids</taxon>
        <taxon>Malvales</taxon>
        <taxon>Malvaceae</taxon>
        <taxon>Grewioideae</taxon>
        <taxon>Apeibeae</taxon>
        <taxon>Corchorus</taxon>
    </lineage>
</organism>